<comment type="caution">
    <text evidence="10">The sequence shown here is derived from an EMBL/GenBank/DDBJ whole genome shotgun (WGS) entry which is preliminary data.</text>
</comment>
<evidence type="ECO:0000256" key="4">
    <source>
        <dbReference type="ARBA" id="ARBA00023163"/>
    </source>
</evidence>
<dbReference type="Proteomes" id="UP001164929">
    <property type="component" value="Chromosome 12"/>
</dbReference>
<dbReference type="PROSITE" id="PS51294">
    <property type="entry name" value="HTH_MYB"/>
    <property type="match status" value="1"/>
</dbReference>
<feature type="compositionally biased region" description="Basic and acidic residues" evidence="6">
    <location>
        <begin position="147"/>
        <end position="157"/>
    </location>
</feature>
<comment type="subcellular location">
    <subcellularLocation>
        <location evidence="1">Nucleus</location>
    </subcellularLocation>
</comment>
<dbReference type="PROSITE" id="PS50090">
    <property type="entry name" value="MYB_LIKE"/>
    <property type="match status" value="2"/>
</dbReference>
<dbReference type="InterPro" id="IPR017884">
    <property type="entry name" value="SANT_dom"/>
</dbReference>
<feature type="domain" description="SANT" evidence="8">
    <location>
        <begin position="159"/>
        <end position="207"/>
    </location>
</feature>
<feature type="domain" description="Myb-like" evidence="7">
    <location>
        <begin position="151"/>
        <end position="203"/>
    </location>
</feature>
<dbReference type="CDD" id="cd00167">
    <property type="entry name" value="SANT"/>
    <property type="match status" value="2"/>
</dbReference>
<evidence type="ECO:0000259" key="9">
    <source>
        <dbReference type="PROSITE" id="PS51294"/>
    </source>
</evidence>
<dbReference type="PANTHER" id="PTHR44042:SF67">
    <property type="entry name" value="MYB-LIKE PROTEIN I"/>
    <property type="match status" value="1"/>
</dbReference>
<dbReference type="PANTHER" id="PTHR44042">
    <property type="entry name" value="DUPLICATED HOMEODOMAIN-LIKE SUPERFAMILY PROTEIN-RELATED"/>
    <property type="match status" value="1"/>
</dbReference>
<keyword evidence="4" id="KW-0804">Transcription</keyword>
<evidence type="ECO:0000256" key="2">
    <source>
        <dbReference type="ARBA" id="ARBA00023015"/>
    </source>
</evidence>
<dbReference type="InterPro" id="IPR017930">
    <property type="entry name" value="Myb_dom"/>
</dbReference>
<reference evidence="10" key="1">
    <citation type="journal article" date="2023" name="Mol. Ecol. Resour.">
        <title>Chromosome-level genome assembly of a triploid poplar Populus alba 'Berolinensis'.</title>
        <authorList>
            <person name="Chen S."/>
            <person name="Yu Y."/>
            <person name="Wang X."/>
            <person name="Wang S."/>
            <person name="Zhang T."/>
            <person name="Zhou Y."/>
            <person name="He R."/>
            <person name="Meng N."/>
            <person name="Wang Y."/>
            <person name="Liu W."/>
            <person name="Liu Z."/>
            <person name="Liu J."/>
            <person name="Guo Q."/>
            <person name="Huang H."/>
            <person name="Sederoff R.R."/>
            <person name="Wang G."/>
            <person name="Qu G."/>
            <person name="Chen S."/>
        </authorList>
    </citation>
    <scope>NUCLEOTIDE SEQUENCE</scope>
    <source>
        <strain evidence="10">SC-2020</strain>
    </source>
</reference>
<dbReference type="FunFam" id="1.10.10.60:FF:000154">
    <property type="entry name" value="Transcription factor SRM1"/>
    <property type="match status" value="1"/>
</dbReference>
<proteinExistence type="predicted"/>
<feature type="region of interest" description="Disordered" evidence="6">
    <location>
        <begin position="138"/>
        <end position="157"/>
    </location>
</feature>
<evidence type="ECO:0000313" key="10">
    <source>
        <dbReference type="EMBL" id="KAJ6976384.1"/>
    </source>
</evidence>
<dbReference type="Gene3D" id="1.10.10.60">
    <property type="entry name" value="Homeodomain-like"/>
    <property type="match status" value="2"/>
</dbReference>
<dbReference type="SUPFAM" id="SSF46689">
    <property type="entry name" value="Homeodomain-like"/>
    <property type="match status" value="2"/>
</dbReference>
<evidence type="ECO:0000256" key="1">
    <source>
        <dbReference type="ARBA" id="ARBA00004123"/>
    </source>
</evidence>
<dbReference type="GO" id="GO:0003677">
    <property type="term" value="F:DNA binding"/>
    <property type="evidence" value="ECO:0007669"/>
    <property type="project" value="UniProtKB-KW"/>
</dbReference>
<accession>A0AAD6LZZ5</accession>
<dbReference type="Pfam" id="PF00249">
    <property type="entry name" value="Myb_DNA-binding"/>
    <property type="match status" value="2"/>
</dbReference>
<keyword evidence="2" id="KW-0805">Transcription regulation</keyword>
<dbReference type="InterPro" id="IPR001005">
    <property type="entry name" value="SANT/Myb"/>
</dbReference>
<evidence type="ECO:0000259" key="8">
    <source>
        <dbReference type="PROSITE" id="PS51293"/>
    </source>
</evidence>
<keyword evidence="11" id="KW-1185">Reference proteome</keyword>
<dbReference type="InterPro" id="IPR006447">
    <property type="entry name" value="Myb_dom_plants"/>
</dbReference>
<name>A0AAD6LZZ5_9ROSI</name>
<dbReference type="PROSITE" id="PS51293">
    <property type="entry name" value="SANT"/>
    <property type="match status" value="2"/>
</dbReference>
<organism evidence="10 11">
    <name type="scientific">Populus alba x Populus x berolinensis</name>
    <dbReference type="NCBI Taxonomy" id="444605"/>
    <lineage>
        <taxon>Eukaryota</taxon>
        <taxon>Viridiplantae</taxon>
        <taxon>Streptophyta</taxon>
        <taxon>Embryophyta</taxon>
        <taxon>Tracheophyta</taxon>
        <taxon>Spermatophyta</taxon>
        <taxon>Magnoliopsida</taxon>
        <taxon>eudicotyledons</taxon>
        <taxon>Gunneridae</taxon>
        <taxon>Pentapetalae</taxon>
        <taxon>rosids</taxon>
        <taxon>fabids</taxon>
        <taxon>Malpighiales</taxon>
        <taxon>Salicaceae</taxon>
        <taxon>Saliceae</taxon>
        <taxon>Populus</taxon>
    </lineage>
</organism>
<evidence type="ECO:0000259" key="7">
    <source>
        <dbReference type="PROSITE" id="PS50090"/>
    </source>
</evidence>
<evidence type="ECO:0000313" key="11">
    <source>
        <dbReference type="Proteomes" id="UP001164929"/>
    </source>
</evidence>
<feature type="domain" description="SANT" evidence="8">
    <location>
        <begin position="34"/>
        <end position="85"/>
    </location>
</feature>
<dbReference type="FunFam" id="1.10.10.60:FF:000009">
    <property type="entry name" value="transcription factor MYB1R1"/>
    <property type="match status" value="1"/>
</dbReference>
<sequence length="322" mass="35424">MHPLTYFLSPYHTIPYIDLKELWSIHAMASVVTWTRDEEKTFENAIAMHWIDEDSNEQWEKIASMVPSKSLEELKLHYKILVEDVCAIEAGNVPIPNYEGEEAASSTKDLHGLSGTMTTVKKLNCGFGSGFVGLGHESSGHGGKGASRSEQERKKGIPWTEEEHRLFLLGLDKFGKGDWRSISRNFVISRTPTQVASHAQKYFIRLNSMNRDRRRSSIHDITSLNNGDVSSHQAPITGQQVNTSPAGPAPAMGPPVKHRTQAHMPGLAMYGPPLGHPVAPPPGHMASVVGTPVMLPPPGHHPHPPYVVPVAYPTAPPKTMHQ</sequence>
<evidence type="ECO:0000256" key="3">
    <source>
        <dbReference type="ARBA" id="ARBA00023125"/>
    </source>
</evidence>
<feature type="domain" description="HTH myb-type" evidence="9">
    <location>
        <begin position="151"/>
        <end position="207"/>
    </location>
</feature>
<dbReference type="InterPro" id="IPR009057">
    <property type="entry name" value="Homeodomain-like_sf"/>
</dbReference>
<dbReference type="SMART" id="SM00717">
    <property type="entry name" value="SANT"/>
    <property type="match status" value="2"/>
</dbReference>
<protein>
    <submittedName>
        <fullName evidence="10">Transcription factor MYBS1</fullName>
    </submittedName>
</protein>
<feature type="domain" description="Myb-like" evidence="7">
    <location>
        <begin position="34"/>
        <end position="82"/>
    </location>
</feature>
<dbReference type="GO" id="GO:0005634">
    <property type="term" value="C:nucleus"/>
    <property type="evidence" value="ECO:0007669"/>
    <property type="project" value="UniProtKB-SubCell"/>
</dbReference>
<keyword evidence="5" id="KW-0539">Nucleus</keyword>
<keyword evidence="3" id="KW-0238">DNA-binding</keyword>
<dbReference type="AlphaFoldDB" id="A0AAD6LZZ5"/>
<evidence type="ECO:0000256" key="6">
    <source>
        <dbReference type="SAM" id="MobiDB-lite"/>
    </source>
</evidence>
<gene>
    <name evidence="10" type="ORF">NC653_028494</name>
</gene>
<evidence type="ECO:0000256" key="5">
    <source>
        <dbReference type="ARBA" id="ARBA00023242"/>
    </source>
</evidence>
<dbReference type="EMBL" id="JAQIZT010000012">
    <property type="protein sequence ID" value="KAJ6976384.1"/>
    <property type="molecule type" value="Genomic_DNA"/>
</dbReference>
<dbReference type="NCBIfam" id="TIGR01557">
    <property type="entry name" value="myb_SHAQKYF"/>
    <property type="match status" value="1"/>
</dbReference>